<evidence type="ECO:0000313" key="4">
    <source>
        <dbReference type="Proteomes" id="UP001374584"/>
    </source>
</evidence>
<feature type="domain" description="Legumain prodomain" evidence="2">
    <location>
        <begin position="138"/>
        <end position="180"/>
    </location>
</feature>
<dbReference type="GO" id="GO:0051603">
    <property type="term" value="P:proteolysis involved in protein catabolic process"/>
    <property type="evidence" value="ECO:0007669"/>
    <property type="project" value="TreeGrafter"/>
</dbReference>
<comment type="similarity">
    <text evidence="1">Belongs to the peptidase C13 family.</text>
</comment>
<dbReference type="PANTHER" id="PTHR12000">
    <property type="entry name" value="HEMOGLOBINASE FAMILY MEMBER"/>
    <property type="match status" value="1"/>
</dbReference>
<evidence type="ECO:0000313" key="3">
    <source>
        <dbReference type="EMBL" id="KAK7352524.1"/>
    </source>
</evidence>
<dbReference type="AlphaFoldDB" id="A0AAN9MGQ9"/>
<dbReference type="EMBL" id="JAYMYR010000007">
    <property type="protein sequence ID" value="KAK7352524.1"/>
    <property type="molecule type" value="Genomic_DNA"/>
</dbReference>
<dbReference type="Gene3D" id="3.40.50.1460">
    <property type="match status" value="1"/>
</dbReference>
<comment type="caution">
    <text evidence="3">The sequence shown here is derived from an EMBL/GenBank/DDBJ whole genome shotgun (WGS) entry which is preliminary data.</text>
</comment>
<protein>
    <recommendedName>
        <fullName evidence="2">Legumain prodomain domain-containing protein</fullName>
    </recommendedName>
</protein>
<dbReference type="Proteomes" id="UP001374584">
    <property type="component" value="Unassembled WGS sequence"/>
</dbReference>
<dbReference type="InterPro" id="IPR001096">
    <property type="entry name" value="Peptidase_C13"/>
</dbReference>
<gene>
    <name evidence="3" type="ORF">VNO80_17946</name>
</gene>
<reference evidence="3 4" key="1">
    <citation type="submission" date="2024-01" db="EMBL/GenBank/DDBJ databases">
        <title>The genomes of 5 underutilized Papilionoideae crops provide insights into root nodulation and disease resistanc.</title>
        <authorList>
            <person name="Jiang F."/>
        </authorList>
    </citation>
    <scope>NUCLEOTIDE SEQUENCE [LARGE SCALE GENOMIC DNA]</scope>
    <source>
        <strain evidence="3">JINMINGXINNONG_FW02</strain>
        <tissue evidence="3">Leaves</tissue>
    </source>
</reference>
<keyword evidence="4" id="KW-1185">Reference proteome</keyword>
<dbReference type="GO" id="GO:0005773">
    <property type="term" value="C:vacuole"/>
    <property type="evidence" value="ECO:0007669"/>
    <property type="project" value="GOC"/>
</dbReference>
<name>A0AAN9MGQ9_PHACN</name>
<evidence type="ECO:0000256" key="1">
    <source>
        <dbReference type="ARBA" id="ARBA00009941"/>
    </source>
</evidence>
<dbReference type="InterPro" id="IPR046427">
    <property type="entry name" value="Legumain_prodom_sf"/>
</dbReference>
<dbReference type="Pfam" id="PF01650">
    <property type="entry name" value="Peptidase_C13"/>
    <property type="match status" value="1"/>
</dbReference>
<evidence type="ECO:0000259" key="2">
    <source>
        <dbReference type="Pfam" id="PF20985"/>
    </source>
</evidence>
<sequence length="195" mass="21280">MGDIKNYELVGEGFTLFILIFYSNLLQLHAHHRSFSDPLSHCHPPLGWPPPGICLEACESGSIFEGLLPEGLNIYATTSAKAEEDSCANCVRCLLTAMLRGQKKDYGSKALQYGDIEFRKALVGSSSKTAAQKQILKVRTFETHCGSLSGCGMKHMRSFAIFCDAGIRKEQMAEASAQACVRIPATPWSSLDSNS</sequence>
<dbReference type="Pfam" id="PF20985">
    <property type="entry name" value="Legum_prodom"/>
    <property type="match status" value="1"/>
</dbReference>
<dbReference type="InterPro" id="IPR048501">
    <property type="entry name" value="Legum_prodom"/>
</dbReference>
<dbReference type="Gene3D" id="1.10.132.130">
    <property type="match status" value="1"/>
</dbReference>
<dbReference type="PANTHER" id="PTHR12000:SF42">
    <property type="entry name" value="LEGUMAIN"/>
    <property type="match status" value="1"/>
</dbReference>
<proteinExistence type="inferred from homology"/>
<organism evidence="3 4">
    <name type="scientific">Phaseolus coccineus</name>
    <name type="common">Scarlet runner bean</name>
    <name type="synonym">Phaseolus multiflorus</name>
    <dbReference type="NCBI Taxonomy" id="3886"/>
    <lineage>
        <taxon>Eukaryota</taxon>
        <taxon>Viridiplantae</taxon>
        <taxon>Streptophyta</taxon>
        <taxon>Embryophyta</taxon>
        <taxon>Tracheophyta</taxon>
        <taxon>Spermatophyta</taxon>
        <taxon>Magnoliopsida</taxon>
        <taxon>eudicotyledons</taxon>
        <taxon>Gunneridae</taxon>
        <taxon>Pentapetalae</taxon>
        <taxon>rosids</taxon>
        <taxon>fabids</taxon>
        <taxon>Fabales</taxon>
        <taxon>Fabaceae</taxon>
        <taxon>Papilionoideae</taxon>
        <taxon>50 kb inversion clade</taxon>
        <taxon>NPAAA clade</taxon>
        <taxon>indigoferoid/millettioid clade</taxon>
        <taxon>Phaseoleae</taxon>
        <taxon>Phaseolus</taxon>
    </lineage>
</organism>
<accession>A0AAN9MGQ9</accession>
<dbReference type="GO" id="GO:0006624">
    <property type="term" value="P:vacuolar protein processing"/>
    <property type="evidence" value="ECO:0007669"/>
    <property type="project" value="TreeGrafter"/>
</dbReference>
<dbReference type="GO" id="GO:0004197">
    <property type="term" value="F:cysteine-type endopeptidase activity"/>
    <property type="evidence" value="ECO:0007669"/>
    <property type="project" value="TreeGrafter"/>
</dbReference>